<evidence type="ECO:0000256" key="6">
    <source>
        <dbReference type="ARBA" id="ARBA00022837"/>
    </source>
</evidence>
<keyword evidence="4" id="KW-0479">Metal-binding</keyword>
<keyword evidence="5" id="KW-0430">Lectin</keyword>
<evidence type="ECO:0000256" key="4">
    <source>
        <dbReference type="ARBA" id="ARBA00022723"/>
    </source>
</evidence>
<dbReference type="SMART" id="SM00607">
    <property type="entry name" value="FTP"/>
    <property type="match status" value="1"/>
</dbReference>
<dbReference type="GO" id="GO:0010185">
    <property type="term" value="P:regulation of cellular defense response"/>
    <property type="evidence" value="ECO:0007669"/>
    <property type="project" value="UniProtKB-ARBA"/>
</dbReference>
<evidence type="ECO:0000256" key="5">
    <source>
        <dbReference type="ARBA" id="ARBA00022734"/>
    </source>
</evidence>
<comment type="function">
    <text evidence="1">Acts as a defensive agent. Recognizes blood group fucosylated oligosaccharides including A, B, H and Lewis B-type antigens. Does not recognize Lewis A antigen and has low affinity for monovalent haptens.</text>
</comment>
<name>A0A5J5DE52_9PERO</name>
<evidence type="ECO:0000256" key="3">
    <source>
        <dbReference type="ARBA" id="ARBA00011233"/>
    </source>
</evidence>
<dbReference type="Proteomes" id="UP000327493">
    <property type="component" value="Chromosome 6"/>
</dbReference>
<reference evidence="9 10" key="1">
    <citation type="submission" date="2019-08" db="EMBL/GenBank/DDBJ databases">
        <title>A chromosome-level genome assembly, high-density linkage maps, and genome scans reveal the genomic architecture of hybrid incompatibilities underlying speciation via character displacement in darters (Percidae: Etheostominae).</title>
        <authorList>
            <person name="Moran R.L."/>
            <person name="Catchen J.M."/>
            <person name="Fuller R.C."/>
        </authorList>
    </citation>
    <scope>NUCLEOTIDE SEQUENCE [LARGE SCALE GENOMIC DNA]</scope>
    <source>
        <strain evidence="9">EspeVRDwgs_2016</strain>
        <tissue evidence="9">Muscle</tissue>
    </source>
</reference>
<sequence length="143" mass="16456">WKRKTNKWRREEKRGSVLVKGVWVREEVKWREQSLHTLECVPYGRLSADLNIAKGGNVVQSSLGWNGVPERAIDGNRASIYGQDSCTHTQNDVKPWWRLDLLKTFKINTVTITNRKDCCHDRINGAEIRIGNSLNDNGNDNPR</sequence>
<evidence type="ECO:0000256" key="2">
    <source>
        <dbReference type="ARBA" id="ARBA00010147"/>
    </source>
</evidence>
<feature type="non-terminal residue" evidence="9">
    <location>
        <position position="1"/>
    </location>
</feature>
<dbReference type="Gene3D" id="2.60.120.260">
    <property type="entry name" value="Galactose-binding domain-like"/>
    <property type="match status" value="1"/>
</dbReference>
<proteinExistence type="inferred from homology"/>
<dbReference type="PANTHER" id="PTHR45713">
    <property type="entry name" value="FTP DOMAIN-CONTAINING PROTEIN"/>
    <property type="match status" value="1"/>
</dbReference>
<gene>
    <name evidence="9" type="ORF">FQN60_016957</name>
</gene>
<dbReference type="GO" id="GO:0042806">
    <property type="term" value="F:fucose binding"/>
    <property type="evidence" value="ECO:0007669"/>
    <property type="project" value="UniProtKB-ARBA"/>
</dbReference>
<dbReference type="InterPro" id="IPR008979">
    <property type="entry name" value="Galactose-bd-like_sf"/>
</dbReference>
<evidence type="ECO:0000256" key="1">
    <source>
        <dbReference type="ARBA" id="ARBA00002219"/>
    </source>
</evidence>
<dbReference type="GO" id="GO:0046872">
    <property type="term" value="F:metal ion binding"/>
    <property type="evidence" value="ECO:0007669"/>
    <property type="project" value="UniProtKB-KW"/>
</dbReference>
<accession>A0A5J5DE52</accession>
<dbReference type="GO" id="GO:0001868">
    <property type="term" value="P:regulation of complement activation, lectin pathway"/>
    <property type="evidence" value="ECO:0007669"/>
    <property type="project" value="UniProtKB-ARBA"/>
</dbReference>
<dbReference type="InterPro" id="IPR051941">
    <property type="entry name" value="BG_Antigen-Binding_Lectin"/>
</dbReference>
<dbReference type="InterPro" id="IPR006585">
    <property type="entry name" value="FTP1"/>
</dbReference>
<comment type="similarity">
    <text evidence="2">Belongs to the fucolectin family.</text>
</comment>
<keyword evidence="10" id="KW-1185">Reference proteome</keyword>
<evidence type="ECO:0000313" key="10">
    <source>
        <dbReference type="Proteomes" id="UP000327493"/>
    </source>
</evidence>
<feature type="domain" description="Fucolectin tachylectin-4 pentraxin-1" evidence="8">
    <location>
        <begin position="49"/>
        <end position="143"/>
    </location>
</feature>
<keyword evidence="7" id="KW-1015">Disulfide bond</keyword>
<protein>
    <recommendedName>
        <fullName evidence="8">Fucolectin tachylectin-4 pentraxin-1 domain-containing protein</fullName>
    </recommendedName>
</protein>
<comment type="caution">
    <text evidence="9">The sequence shown here is derived from an EMBL/GenBank/DDBJ whole genome shotgun (WGS) entry which is preliminary data.</text>
</comment>
<dbReference type="AlphaFoldDB" id="A0A5J5DE52"/>
<dbReference type="EMBL" id="VOFY01000006">
    <property type="protein sequence ID" value="KAA8591583.1"/>
    <property type="molecule type" value="Genomic_DNA"/>
</dbReference>
<evidence type="ECO:0000313" key="9">
    <source>
        <dbReference type="EMBL" id="KAA8591583.1"/>
    </source>
</evidence>
<evidence type="ECO:0000256" key="7">
    <source>
        <dbReference type="ARBA" id="ARBA00023157"/>
    </source>
</evidence>
<keyword evidence="6" id="KW-0106">Calcium</keyword>
<organism evidence="9 10">
    <name type="scientific">Etheostoma spectabile</name>
    <name type="common">orangethroat darter</name>
    <dbReference type="NCBI Taxonomy" id="54343"/>
    <lineage>
        <taxon>Eukaryota</taxon>
        <taxon>Metazoa</taxon>
        <taxon>Chordata</taxon>
        <taxon>Craniata</taxon>
        <taxon>Vertebrata</taxon>
        <taxon>Euteleostomi</taxon>
        <taxon>Actinopterygii</taxon>
        <taxon>Neopterygii</taxon>
        <taxon>Teleostei</taxon>
        <taxon>Neoteleostei</taxon>
        <taxon>Acanthomorphata</taxon>
        <taxon>Eupercaria</taxon>
        <taxon>Perciformes</taxon>
        <taxon>Percoidei</taxon>
        <taxon>Percidae</taxon>
        <taxon>Etheostomatinae</taxon>
        <taxon>Etheostoma</taxon>
    </lineage>
</organism>
<dbReference type="PANTHER" id="PTHR45713:SF6">
    <property type="entry name" value="F5_8 TYPE C DOMAIN-CONTAINING PROTEIN"/>
    <property type="match status" value="1"/>
</dbReference>
<evidence type="ECO:0000259" key="8">
    <source>
        <dbReference type="SMART" id="SM00607"/>
    </source>
</evidence>
<comment type="subunit">
    <text evidence="3">Homotrimer.</text>
</comment>
<dbReference type="Pfam" id="PF22633">
    <property type="entry name" value="F5_F8_type_C_2"/>
    <property type="match status" value="1"/>
</dbReference>
<dbReference type="SUPFAM" id="SSF49785">
    <property type="entry name" value="Galactose-binding domain-like"/>
    <property type="match status" value="1"/>
</dbReference>